<dbReference type="Gene3D" id="1.10.1660.10">
    <property type="match status" value="1"/>
</dbReference>
<dbReference type="PANTHER" id="PTHR30204">
    <property type="entry name" value="REDOX-CYCLING DRUG-SENSING TRANSCRIPTIONAL ACTIVATOR SOXR"/>
    <property type="match status" value="1"/>
</dbReference>
<dbReference type="InterPro" id="IPR047057">
    <property type="entry name" value="MerR_fam"/>
</dbReference>
<dbReference type="CDD" id="cd00592">
    <property type="entry name" value="HTH_MerR-like"/>
    <property type="match status" value="1"/>
</dbReference>
<evidence type="ECO:0000313" key="3">
    <source>
        <dbReference type="EMBL" id="MFC5744974.1"/>
    </source>
</evidence>
<reference evidence="4" key="1">
    <citation type="journal article" date="2019" name="Int. J. Syst. Evol. Microbiol.">
        <title>The Global Catalogue of Microorganisms (GCM) 10K type strain sequencing project: providing services to taxonomists for standard genome sequencing and annotation.</title>
        <authorList>
            <consortium name="The Broad Institute Genomics Platform"/>
            <consortium name="The Broad Institute Genome Sequencing Center for Infectious Disease"/>
            <person name="Wu L."/>
            <person name="Ma J."/>
        </authorList>
    </citation>
    <scope>NUCLEOTIDE SEQUENCE [LARGE SCALE GENOMIC DNA]</scope>
    <source>
        <strain evidence="4">KCTC 42087</strain>
    </source>
</reference>
<protein>
    <submittedName>
        <fullName evidence="3">MerR family transcriptional regulator</fullName>
    </submittedName>
</protein>
<dbReference type="PROSITE" id="PS50937">
    <property type="entry name" value="HTH_MERR_2"/>
    <property type="match status" value="1"/>
</dbReference>
<comment type="caution">
    <text evidence="3">The sequence shown here is derived from an EMBL/GenBank/DDBJ whole genome shotgun (WGS) entry which is preliminary data.</text>
</comment>
<dbReference type="InterPro" id="IPR000551">
    <property type="entry name" value="MerR-type_HTH_dom"/>
</dbReference>
<dbReference type="Proteomes" id="UP001596074">
    <property type="component" value="Unassembled WGS sequence"/>
</dbReference>
<evidence type="ECO:0000313" key="4">
    <source>
        <dbReference type="Proteomes" id="UP001596074"/>
    </source>
</evidence>
<dbReference type="EMBL" id="JBHSON010000005">
    <property type="protein sequence ID" value="MFC5744974.1"/>
    <property type="molecule type" value="Genomic_DNA"/>
</dbReference>
<gene>
    <name evidence="3" type="ORF">ACFPZN_05030</name>
</gene>
<keyword evidence="4" id="KW-1185">Reference proteome</keyword>
<keyword evidence="1" id="KW-0238">DNA-binding</keyword>
<dbReference type="SUPFAM" id="SSF46955">
    <property type="entry name" value="Putative DNA-binding domain"/>
    <property type="match status" value="1"/>
</dbReference>
<dbReference type="SMART" id="SM00422">
    <property type="entry name" value="HTH_MERR"/>
    <property type="match status" value="1"/>
</dbReference>
<dbReference type="InterPro" id="IPR009061">
    <property type="entry name" value="DNA-bd_dom_put_sf"/>
</dbReference>
<sequence>MDGDTLYTIGELARRTGLPVRTIRFYSDAGVVPPADRTDTGYRLYDLDAVARLDLVRTLRELGVDLATVQRVLAREITVSEVAAAHAEALDVQIRTLRLRRAVMRAVAKHRSGPEEMELMHKLAKLSDEERRRIITDFIDEAYAGLDADPAFAAKLRSAMPELPDDPQPEQVAAWVELAELVQDPGFKARIRQMIEYQAANPVPADQAGGMELAEVTQERVEAARAAGIAPESAEAAPVVDGLVAAYAAAFGATDDAAYRRLLLERMEIGNDRRAERYWQLLATINGWPSVPPTLTPVFEWFIAALRAHS</sequence>
<accession>A0ABW0ZTE2</accession>
<dbReference type="Pfam" id="PF13411">
    <property type="entry name" value="MerR_1"/>
    <property type="match status" value="1"/>
</dbReference>
<organism evidence="3 4">
    <name type="scientific">Actinomadura rugatobispora</name>
    <dbReference type="NCBI Taxonomy" id="1994"/>
    <lineage>
        <taxon>Bacteria</taxon>
        <taxon>Bacillati</taxon>
        <taxon>Actinomycetota</taxon>
        <taxon>Actinomycetes</taxon>
        <taxon>Streptosporangiales</taxon>
        <taxon>Thermomonosporaceae</taxon>
        <taxon>Actinomadura</taxon>
    </lineage>
</organism>
<dbReference type="RefSeq" id="WP_378280601.1">
    <property type="nucleotide sequence ID" value="NZ_JBHSON010000005.1"/>
</dbReference>
<dbReference type="PANTHER" id="PTHR30204:SF93">
    <property type="entry name" value="HTH MERR-TYPE DOMAIN-CONTAINING PROTEIN"/>
    <property type="match status" value="1"/>
</dbReference>
<dbReference type="PRINTS" id="PR00040">
    <property type="entry name" value="HTHMERR"/>
</dbReference>
<evidence type="ECO:0000256" key="1">
    <source>
        <dbReference type="ARBA" id="ARBA00023125"/>
    </source>
</evidence>
<evidence type="ECO:0000259" key="2">
    <source>
        <dbReference type="PROSITE" id="PS50937"/>
    </source>
</evidence>
<feature type="domain" description="HTH merR-type" evidence="2">
    <location>
        <begin position="6"/>
        <end position="75"/>
    </location>
</feature>
<proteinExistence type="predicted"/>
<name>A0ABW0ZTE2_9ACTN</name>